<dbReference type="PANTHER" id="PTHR43617:SF38">
    <property type="entry name" value="N-ACETYLTRANSFERASE DOMAIN-CONTAINING PROTEIN"/>
    <property type="match status" value="1"/>
</dbReference>
<reference evidence="2 3" key="1">
    <citation type="submission" date="2007-06" db="EMBL/GenBank/DDBJ databases">
        <authorList>
            <person name="Shimkets L."/>
            <person name="Ferriera S."/>
            <person name="Johnson J."/>
            <person name="Kravitz S."/>
            <person name="Beeson K."/>
            <person name="Sutton G."/>
            <person name="Rogers Y.-H."/>
            <person name="Friedman R."/>
            <person name="Frazier M."/>
            <person name="Venter J.C."/>
        </authorList>
    </citation>
    <scope>NUCLEOTIDE SEQUENCE [LARGE SCALE GENOMIC DNA]</scope>
    <source>
        <strain evidence="2 3">SIR-1</strain>
    </source>
</reference>
<evidence type="ECO:0000313" key="3">
    <source>
        <dbReference type="Proteomes" id="UP000005801"/>
    </source>
</evidence>
<accession>A6GAT4</accession>
<dbReference type="InterPro" id="IPR016181">
    <property type="entry name" value="Acyl_CoA_acyltransferase"/>
</dbReference>
<dbReference type="eggNOG" id="COG0456">
    <property type="taxonomic scope" value="Bacteria"/>
</dbReference>
<evidence type="ECO:0000259" key="1">
    <source>
        <dbReference type="PROSITE" id="PS51186"/>
    </source>
</evidence>
<feature type="domain" description="N-acetyltransferase" evidence="1">
    <location>
        <begin position="1"/>
        <end position="152"/>
    </location>
</feature>
<dbReference type="PROSITE" id="PS51186">
    <property type="entry name" value="GNAT"/>
    <property type="match status" value="1"/>
</dbReference>
<name>A6GAT4_9BACT</name>
<evidence type="ECO:0000313" key="2">
    <source>
        <dbReference type="EMBL" id="EDM77025.1"/>
    </source>
</evidence>
<dbReference type="EMBL" id="ABCS01000053">
    <property type="protein sequence ID" value="EDM77025.1"/>
    <property type="molecule type" value="Genomic_DNA"/>
</dbReference>
<protein>
    <submittedName>
        <fullName evidence="2">GCN5-related N-acetyltransferase</fullName>
    </submittedName>
</protein>
<dbReference type="InterPro" id="IPR000182">
    <property type="entry name" value="GNAT_dom"/>
</dbReference>
<comment type="caution">
    <text evidence="2">The sequence shown here is derived from an EMBL/GenBank/DDBJ whole genome shotgun (WGS) entry which is preliminary data.</text>
</comment>
<dbReference type="PANTHER" id="PTHR43617">
    <property type="entry name" value="L-AMINO ACID N-ACETYLTRANSFERASE"/>
    <property type="match status" value="1"/>
</dbReference>
<dbReference type="Proteomes" id="UP000005801">
    <property type="component" value="Unassembled WGS sequence"/>
</dbReference>
<dbReference type="CDD" id="cd04301">
    <property type="entry name" value="NAT_SF"/>
    <property type="match status" value="1"/>
</dbReference>
<gene>
    <name evidence="2" type="ORF">PPSIR1_16030</name>
</gene>
<keyword evidence="2" id="KW-0808">Transferase</keyword>
<dbReference type="GO" id="GO:0016747">
    <property type="term" value="F:acyltransferase activity, transferring groups other than amino-acyl groups"/>
    <property type="evidence" value="ECO:0007669"/>
    <property type="project" value="InterPro"/>
</dbReference>
<keyword evidence="3" id="KW-1185">Reference proteome</keyword>
<dbReference type="AlphaFoldDB" id="A6GAT4"/>
<dbReference type="InterPro" id="IPR050276">
    <property type="entry name" value="MshD_Acetyltransferase"/>
</dbReference>
<dbReference type="SUPFAM" id="SSF55729">
    <property type="entry name" value="Acyl-CoA N-acyltransferases (Nat)"/>
    <property type="match status" value="1"/>
</dbReference>
<proteinExistence type="predicted"/>
<dbReference type="Pfam" id="PF00583">
    <property type="entry name" value="Acetyltransf_1"/>
    <property type="match status" value="1"/>
</dbReference>
<organism evidence="2 3">
    <name type="scientific">Plesiocystis pacifica SIR-1</name>
    <dbReference type="NCBI Taxonomy" id="391625"/>
    <lineage>
        <taxon>Bacteria</taxon>
        <taxon>Pseudomonadati</taxon>
        <taxon>Myxococcota</taxon>
        <taxon>Polyangia</taxon>
        <taxon>Nannocystales</taxon>
        <taxon>Nannocystaceae</taxon>
        <taxon>Plesiocystis</taxon>
    </lineage>
</organism>
<dbReference type="STRING" id="391625.PPSIR1_16030"/>
<dbReference type="Gene3D" id="3.40.630.30">
    <property type="match status" value="1"/>
</dbReference>
<sequence length="164" mass="18658">MASWCEAYAGIIEPENLERTNMRRSLGRFQGYFWRGGQQRSLLLVAELDGEIIGYVNAGVSTRRDLARGEVYELYVAPQHQGRGVGRKLLCAGLWALATAKRAPALIWVLADNHRARRFYESMRGKLVARAQTRVGEQELAKVAYLWTDYLPWPEHLVPRKADA</sequence>